<evidence type="ECO:0000313" key="1">
    <source>
        <dbReference type="EMBL" id="KAL3825462.1"/>
    </source>
</evidence>
<dbReference type="Proteomes" id="UP001634393">
    <property type="component" value="Unassembled WGS sequence"/>
</dbReference>
<name>A0ABD3SLV8_9LAMI</name>
<protein>
    <submittedName>
        <fullName evidence="1">Uncharacterized protein</fullName>
    </submittedName>
</protein>
<proteinExistence type="predicted"/>
<dbReference type="AlphaFoldDB" id="A0ABD3SLV8"/>
<organism evidence="1 2">
    <name type="scientific">Penstemon smallii</name>
    <dbReference type="NCBI Taxonomy" id="265156"/>
    <lineage>
        <taxon>Eukaryota</taxon>
        <taxon>Viridiplantae</taxon>
        <taxon>Streptophyta</taxon>
        <taxon>Embryophyta</taxon>
        <taxon>Tracheophyta</taxon>
        <taxon>Spermatophyta</taxon>
        <taxon>Magnoliopsida</taxon>
        <taxon>eudicotyledons</taxon>
        <taxon>Gunneridae</taxon>
        <taxon>Pentapetalae</taxon>
        <taxon>asterids</taxon>
        <taxon>lamiids</taxon>
        <taxon>Lamiales</taxon>
        <taxon>Plantaginaceae</taxon>
        <taxon>Cheloneae</taxon>
        <taxon>Penstemon</taxon>
    </lineage>
</organism>
<accession>A0ABD3SLV8</accession>
<gene>
    <name evidence="1" type="ORF">ACJIZ3_021491</name>
</gene>
<dbReference type="EMBL" id="JBJXBP010000006">
    <property type="protein sequence ID" value="KAL3825462.1"/>
    <property type="molecule type" value="Genomic_DNA"/>
</dbReference>
<keyword evidence="2" id="KW-1185">Reference proteome</keyword>
<evidence type="ECO:0000313" key="2">
    <source>
        <dbReference type="Proteomes" id="UP001634393"/>
    </source>
</evidence>
<sequence>MSPFLVHIEPVGNLIDEHGPLEEVNMPEINTEMCGEEVQEEEEEDKFRWNEEDEKLVRKVFEHKAAKSYNPEWLAKSIRNKANRASDCDGRGYPISLGGSKSRATYMKEFKEKYRRDPRLDEIFEVMNSRKLANGEREWGCGRSENAYVSRKNYN</sequence>
<reference evidence="1 2" key="1">
    <citation type="submission" date="2024-12" db="EMBL/GenBank/DDBJ databases">
        <title>The unique morphological basis and parallel evolutionary history of personate flowers in Penstemon.</title>
        <authorList>
            <person name="Depatie T.H."/>
            <person name="Wessinger C.A."/>
        </authorList>
    </citation>
    <scope>NUCLEOTIDE SEQUENCE [LARGE SCALE GENOMIC DNA]</scope>
    <source>
        <strain evidence="1">WTNN_2</strain>
        <tissue evidence="1">Leaf</tissue>
    </source>
</reference>
<comment type="caution">
    <text evidence="1">The sequence shown here is derived from an EMBL/GenBank/DDBJ whole genome shotgun (WGS) entry which is preliminary data.</text>
</comment>